<name>A0A8J4M485_9PROT</name>
<proteinExistence type="predicted"/>
<feature type="transmembrane region" description="Helical" evidence="8">
    <location>
        <begin position="91"/>
        <end position="113"/>
    </location>
</feature>
<feature type="transmembrane region" description="Helical" evidence="8">
    <location>
        <begin position="342"/>
        <end position="365"/>
    </location>
</feature>
<feature type="transmembrane region" description="Helical" evidence="8">
    <location>
        <begin position="287"/>
        <end position="305"/>
    </location>
</feature>
<dbReference type="InterPro" id="IPR038731">
    <property type="entry name" value="RgtA/B/C-like"/>
</dbReference>
<evidence type="ECO:0000256" key="3">
    <source>
        <dbReference type="ARBA" id="ARBA00022676"/>
    </source>
</evidence>
<keyword evidence="4" id="KW-0808">Transferase</keyword>
<evidence type="ECO:0000313" key="10">
    <source>
        <dbReference type="EMBL" id="HGC41666.1"/>
    </source>
</evidence>
<evidence type="ECO:0000256" key="5">
    <source>
        <dbReference type="ARBA" id="ARBA00022692"/>
    </source>
</evidence>
<organism evidence="10">
    <name type="scientific">Acidicaldus sp</name>
    <dbReference type="NCBI Taxonomy" id="1872105"/>
    <lineage>
        <taxon>Bacteria</taxon>
        <taxon>Pseudomonadati</taxon>
        <taxon>Pseudomonadota</taxon>
        <taxon>Alphaproteobacteria</taxon>
        <taxon>Acetobacterales</taxon>
        <taxon>Acetobacteraceae</taxon>
        <taxon>Acidicaldus</taxon>
    </lineage>
</organism>
<evidence type="ECO:0000256" key="2">
    <source>
        <dbReference type="ARBA" id="ARBA00022475"/>
    </source>
</evidence>
<evidence type="ECO:0000259" key="9">
    <source>
        <dbReference type="Pfam" id="PF13231"/>
    </source>
</evidence>
<dbReference type="InterPro" id="IPR050297">
    <property type="entry name" value="LipidA_mod_glycosyltrf_83"/>
</dbReference>
<evidence type="ECO:0000256" key="6">
    <source>
        <dbReference type="ARBA" id="ARBA00022989"/>
    </source>
</evidence>
<dbReference type="Pfam" id="PF13231">
    <property type="entry name" value="PMT_2"/>
    <property type="match status" value="1"/>
</dbReference>
<gene>
    <name evidence="10" type="ORF">ENY07_00340</name>
</gene>
<evidence type="ECO:0000256" key="4">
    <source>
        <dbReference type="ARBA" id="ARBA00022679"/>
    </source>
</evidence>
<dbReference type="GO" id="GO:0010041">
    <property type="term" value="P:response to iron(III) ion"/>
    <property type="evidence" value="ECO:0007669"/>
    <property type="project" value="TreeGrafter"/>
</dbReference>
<feature type="transmembrane region" description="Helical" evidence="8">
    <location>
        <begin position="377"/>
        <end position="395"/>
    </location>
</feature>
<comment type="subcellular location">
    <subcellularLocation>
        <location evidence="1">Cell membrane</location>
        <topology evidence="1">Multi-pass membrane protein</topology>
    </subcellularLocation>
</comment>
<feature type="transmembrane region" description="Helical" evidence="8">
    <location>
        <begin position="402"/>
        <end position="418"/>
    </location>
</feature>
<feature type="transmembrane region" description="Helical" evidence="8">
    <location>
        <begin position="311"/>
        <end position="330"/>
    </location>
</feature>
<dbReference type="GO" id="GO:0005886">
    <property type="term" value="C:plasma membrane"/>
    <property type="evidence" value="ECO:0007669"/>
    <property type="project" value="UniProtKB-SubCell"/>
</dbReference>
<reference evidence="10" key="1">
    <citation type="journal article" date="2020" name="mSystems">
        <title>Genome- and Community-Level Interaction Insights into Carbon Utilization and Element Cycling Functions of Hydrothermarchaeota in Hydrothermal Sediment.</title>
        <authorList>
            <person name="Zhou Z."/>
            <person name="Liu Y."/>
            <person name="Xu W."/>
            <person name="Pan J."/>
            <person name="Luo Z.H."/>
            <person name="Li M."/>
        </authorList>
    </citation>
    <scope>NUCLEOTIDE SEQUENCE</scope>
    <source>
        <strain evidence="10">SpSt-997</strain>
    </source>
</reference>
<keyword evidence="5 8" id="KW-0812">Transmembrane</keyword>
<evidence type="ECO:0000256" key="7">
    <source>
        <dbReference type="ARBA" id="ARBA00023136"/>
    </source>
</evidence>
<keyword evidence="2" id="KW-1003">Cell membrane</keyword>
<dbReference type="EMBL" id="DTQM01000003">
    <property type="protein sequence ID" value="HGC41666.1"/>
    <property type="molecule type" value="Genomic_DNA"/>
</dbReference>
<accession>A0A8J4M485</accession>
<dbReference type="PANTHER" id="PTHR33908">
    <property type="entry name" value="MANNOSYLTRANSFERASE YKCB-RELATED"/>
    <property type="match status" value="1"/>
</dbReference>
<keyword evidence="7 8" id="KW-0472">Membrane</keyword>
<evidence type="ECO:0000256" key="1">
    <source>
        <dbReference type="ARBA" id="ARBA00004651"/>
    </source>
</evidence>
<evidence type="ECO:0000256" key="8">
    <source>
        <dbReference type="SAM" id="Phobius"/>
    </source>
</evidence>
<keyword evidence="3" id="KW-0328">Glycosyltransferase</keyword>
<feature type="transmembrane region" description="Helical" evidence="8">
    <location>
        <begin position="255"/>
        <end position="275"/>
    </location>
</feature>
<feature type="transmembrane region" description="Helical" evidence="8">
    <location>
        <begin position="154"/>
        <end position="184"/>
    </location>
</feature>
<dbReference type="GO" id="GO:0016763">
    <property type="term" value="F:pentosyltransferase activity"/>
    <property type="evidence" value="ECO:0007669"/>
    <property type="project" value="TreeGrafter"/>
</dbReference>
<feature type="domain" description="Glycosyltransferase RgtA/B/C/D-like" evidence="9">
    <location>
        <begin position="65"/>
        <end position="216"/>
    </location>
</feature>
<dbReference type="AlphaFoldDB" id="A0A8J4M485"/>
<dbReference type="GO" id="GO:0009103">
    <property type="term" value="P:lipopolysaccharide biosynthetic process"/>
    <property type="evidence" value="ECO:0007669"/>
    <property type="project" value="TreeGrafter"/>
</dbReference>
<keyword evidence="6 8" id="KW-1133">Transmembrane helix</keyword>
<comment type="caution">
    <text evidence="10">The sequence shown here is derived from an EMBL/GenBank/DDBJ whole genome shotgun (WGS) entry which is preliminary data.</text>
</comment>
<sequence length="535" mass="56815">MLPGFFSLPPSDRDEARFAQATKQMLQTGDFIHIRNGSEARYLKPIGIYWAQLPFVAAADALGLGGDNPIWPYRVPSLVGALVAVLATYRLGIALVGTEAALAAALMLAASLVLTVEHDIAKTDAALLGTTTLAMGVLSRAWRDPAGVPKWQAWLFWLALAAGVLLKGPITPMIAGLTMASLLIAARWRGEKIGLAWFAALRPRAGVLIFLAVTLPWFAVIGVLTRGQFFVQALGHDLGGKIAGVSNGHGAPPGVHLLLLSLTLFPSGFVVISALPSFWRARGDCAGRFLLAWIVPSWLVFEVAPTKLPHYPLPLFPAVLLLAAAWLVSPERRPPPLWLHRLAFILFGLAAVLLGLGAFILPLIAAPGLGLDDLLGAPGLAAALVLAIAVLRPGWAGDTRRALGSALLLVPLLYWAVLEVELPQISALWIAPRVAAALGNRVPNGVGFGALGYQEPSLRFVCGTATQFLPGPVDAARFLAGEGKMLLVDGAEQQAFLTAAQGLGFSPNPFATIHGFDTGRGRQVTLWLYTRIPER</sequence>
<dbReference type="PANTHER" id="PTHR33908:SF3">
    <property type="entry name" value="UNDECAPRENYL PHOSPHATE-ALPHA-4-AMINO-4-DEOXY-L-ARABINOSE ARABINOSYL TRANSFERASE"/>
    <property type="match status" value="1"/>
</dbReference>
<protein>
    <submittedName>
        <fullName evidence="10">Phospholipid carrier-dependent glycosyltransferase</fullName>
    </submittedName>
</protein>
<feature type="transmembrane region" description="Helical" evidence="8">
    <location>
        <begin position="205"/>
        <end position="224"/>
    </location>
</feature>